<protein>
    <recommendedName>
        <fullName evidence="4">ATP-binding protein</fullName>
    </recommendedName>
</protein>
<sequence>MDSINWTQFEAVNENTTKSFEDLCRNLFKRYFFTKDVIFRSNPNHAGTEIEPLFSDVTKSWISFQSKYLSKNDYSQIKNSTDKVISNYRGELDTLYLYCNRNLDVNSQRFTRIKESLEDAGIQIELITNEEILDQVFKHKDLCLYYFKKHSINKKWFENESIKSLNNLGPRYNPELNEKTEAESLINLFIRDEEAIININNKKKDLKDYLLGLNREISSQQISKVVDSILDEIENLDDVGYYTMDKALKWSSQLKNEFSNSIEIINNEINDINEKKDELSNELKIDNLQNEYHNQLNELDRKSLYLKKLLNFYKEIELNENEKEIINNKMLILTGKAGSGKSHLLGSTNKRIIDRDDSSILILGHTFINNSTVMNQIMENYGLDYSFNEFLDVLEGIGSINNRDVYIFIDAINESSFKSIWKNNLSKLYDEVNKRKFIKLAVSIRNGYENSILDYYIKNEIENKKIAKVEHFGFKENIIEVMNHFFNHYDITFSPSDFLSYDLTNPLFLTLYCKVYSHGKKNISELFNNVIDKTSIEINERLNLGISKNKLMKILEEMASVLYNNRAISISEEALYSLYYWNIYDLKPREIVPILLEYGILINFMFEDEEFYSFGYNLLGDYLQAKHILKKSKNIDDLFLMLNNLLQIKNGELERSDNLDIFNFICELSFEKFNIDPINDTLSKLDDQKSIDLLIDNYIEGQSIRDSSNIDIQSFNKIVKNNPIVPETFFKMLIENSLKSECELNSNYLHDVLFKQDLNKRDSIWTTYINQLAHDEDRLYQIVRYIEAGRSIDSLNMEDKKHLITLLAWLFTSTNRNLRDKASKALIEVLKNSYDLCLYTLERFEGVNDPYVIQRLYGCVFGACTKNLDSNKKEFKKLAEYVYSSVFNKENVYPDILLRDYSRLIIEKYLSINENGETSINRKRILPPYNSEKIPIVPEKEYYDEESLIDNGLNRIDSSMRPDIKGLGYGDFGRYVFQSALQSFENVDILNLYHYAMHYIIDNLGYKNELFGVYDSHIGYTDGHDTKKLERIGKKYQWIAFYNILARVSDKYKLEDLYNDGDKFIGPWNPYVRDFDPTVNINISLPDDQKPKFTIYNKEEFISEQEKDDKKITEWTKLKANMFDESLIQSDYSSREWIVLYNFKELYSKADSYTKNSEYNRNGEQNIWRISQGYFIKEEEFNRLKKSLINKNFLGRWFPEGYSSIYNLFNREYYWSSGYKDTFKHEWSEYFKKTGEKQIIQREGKLPKLDGFSITFESKKWEEEIELKEKVADILPAFHKYVWEEEFDASQEEPVSFHVPCKELITSLIIQQKNYDGYFYDDKDELIAYDSVDNKYSHRFLIRKDYIDKFLKEKNYVLFWTNMGEKRFNIGINELKYSEWSGFTWYNKGKYQGEMSNKRVIK</sequence>
<dbReference type="Gene3D" id="3.40.50.300">
    <property type="entry name" value="P-loop containing nucleotide triphosphate hydrolases"/>
    <property type="match status" value="1"/>
</dbReference>
<dbReference type="RefSeq" id="WP_102198414.1">
    <property type="nucleotide sequence ID" value="NZ_PNHP01000006.1"/>
</dbReference>
<proteinExistence type="predicted"/>
<dbReference type="Proteomes" id="UP000235658">
    <property type="component" value="Unassembled WGS sequence"/>
</dbReference>
<dbReference type="InterPro" id="IPR027417">
    <property type="entry name" value="P-loop_NTPase"/>
</dbReference>
<evidence type="ECO:0000256" key="1">
    <source>
        <dbReference type="SAM" id="Coils"/>
    </source>
</evidence>
<gene>
    <name evidence="2" type="ORF">CJ192_08015</name>
</gene>
<keyword evidence="1" id="KW-0175">Coiled coil</keyword>
<evidence type="ECO:0000313" key="2">
    <source>
        <dbReference type="EMBL" id="PMC80909.1"/>
    </source>
</evidence>
<evidence type="ECO:0008006" key="4">
    <source>
        <dbReference type="Google" id="ProtNLM"/>
    </source>
</evidence>
<reference evidence="2 3" key="1">
    <citation type="submission" date="2017-09" db="EMBL/GenBank/DDBJ databases">
        <title>Bacterial strain isolated from the female urinary microbiota.</title>
        <authorList>
            <person name="Thomas-White K."/>
            <person name="Kumar N."/>
            <person name="Forster S."/>
            <person name="Putonti C."/>
            <person name="Lawley T."/>
            <person name="Wolfe A.J."/>
        </authorList>
    </citation>
    <scope>NUCLEOTIDE SEQUENCE [LARGE SCALE GENOMIC DNA]</scope>
    <source>
        <strain evidence="2 3">UMB0204</strain>
    </source>
</reference>
<dbReference type="EMBL" id="PNHP01000006">
    <property type="protein sequence ID" value="PMC80909.1"/>
    <property type="molecule type" value="Genomic_DNA"/>
</dbReference>
<comment type="caution">
    <text evidence="2">The sequence shown here is derived from an EMBL/GenBank/DDBJ whole genome shotgun (WGS) entry which is preliminary data.</text>
</comment>
<name>A0A2N6UH16_9FIRM</name>
<evidence type="ECO:0000313" key="3">
    <source>
        <dbReference type="Proteomes" id="UP000235658"/>
    </source>
</evidence>
<accession>A0A2N6UH16</accession>
<organism evidence="2 3">
    <name type="scientific">Anaerococcus hydrogenalis</name>
    <dbReference type="NCBI Taxonomy" id="33029"/>
    <lineage>
        <taxon>Bacteria</taxon>
        <taxon>Bacillati</taxon>
        <taxon>Bacillota</taxon>
        <taxon>Tissierellia</taxon>
        <taxon>Tissierellales</taxon>
        <taxon>Peptoniphilaceae</taxon>
        <taxon>Anaerococcus</taxon>
    </lineage>
</organism>
<dbReference type="GeneID" id="84579127"/>
<feature type="coiled-coil region" evidence="1">
    <location>
        <begin position="255"/>
        <end position="289"/>
    </location>
</feature>